<evidence type="ECO:0000313" key="1">
    <source>
        <dbReference type="EMBL" id="SFF14999.1"/>
    </source>
</evidence>
<sequence>MRPNTYPNENGTAFRAADQDYNTAFQKDNCVL</sequence>
<proteinExistence type="predicted"/>
<dbReference type="STRING" id="662367.SAMN05216167_13122"/>
<gene>
    <name evidence="1" type="ORF">SAMN05216167_13122</name>
</gene>
<protein>
    <submittedName>
        <fullName evidence="1">Uncharacterized protein</fullName>
    </submittedName>
</protein>
<dbReference type="AlphaFoldDB" id="A0A1I2GD19"/>
<evidence type="ECO:0000313" key="2">
    <source>
        <dbReference type="Proteomes" id="UP000198598"/>
    </source>
</evidence>
<organism evidence="1 2">
    <name type="scientific">Spirosoma endophyticum</name>
    <dbReference type="NCBI Taxonomy" id="662367"/>
    <lineage>
        <taxon>Bacteria</taxon>
        <taxon>Pseudomonadati</taxon>
        <taxon>Bacteroidota</taxon>
        <taxon>Cytophagia</taxon>
        <taxon>Cytophagales</taxon>
        <taxon>Cytophagaceae</taxon>
        <taxon>Spirosoma</taxon>
    </lineage>
</organism>
<dbReference type="Proteomes" id="UP000198598">
    <property type="component" value="Unassembled WGS sequence"/>
</dbReference>
<keyword evidence="2" id="KW-1185">Reference proteome</keyword>
<name>A0A1I2GD19_9BACT</name>
<reference evidence="1 2" key="1">
    <citation type="submission" date="2016-10" db="EMBL/GenBank/DDBJ databases">
        <authorList>
            <person name="de Groot N.N."/>
        </authorList>
    </citation>
    <scope>NUCLEOTIDE SEQUENCE [LARGE SCALE GENOMIC DNA]</scope>
    <source>
        <strain evidence="1 2">DSM 26130</strain>
    </source>
</reference>
<accession>A0A1I2GD19</accession>
<dbReference type="EMBL" id="FOLQ01000031">
    <property type="protein sequence ID" value="SFF14999.1"/>
    <property type="molecule type" value="Genomic_DNA"/>
</dbReference>